<name>A0A9R1TUI3_9HYME</name>
<dbReference type="SMART" id="SM00992">
    <property type="entry name" value="YccV-like"/>
    <property type="match status" value="1"/>
</dbReference>
<dbReference type="AlphaFoldDB" id="A0A9R1TUI3"/>
<dbReference type="RefSeq" id="XP_011297164.1">
    <property type="nucleotide sequence ID" value="XM_011298862.1"/>
</dbReference>
<dbReference type="GO" id="GO:0003677">
    <property type="term" value="F:DNA binding"/>
    <property type="evidence" value="ECO:0007669"/>
    <property type="project" value="InterPro"/>
</dbReference>
<evidence type="ECO:0000259" key="1">
    <source>
        <dbReference type="SMART" id="SM00992"/>
    </source>
</evidence>
<dbReference type="InterPro" id="IPR032698">
    <property type="entry name" value="SirB1_N"/>
</dbReference>
<organism evidence="2 3">
    <name type="scientific">Fopius arisanus</name>
    <dbReference type="NCBI Taxonomy" id="64838"/>
    <lineage>
        <taxon>Eukaryota</taxon>
        <taxon>Metazoa</taxon>
        <taxon>Ecdysozoa</taxon>
        <taxon>Arthropoda</taxon>
        <taxon>Hexapoda</taxon>
        <taxon>Insecta</taxon>
        <taxon>Pterygota</taxon>
        <taxon>Neoptera</taxon>
        <taxon>Endopterygota</taxon>
        <taxon>Hymenoptera</taxon>
        <taxon>Apocrita</taxon>
        <taxon>Ichneumonoidea</taxon>
        <taxon>Braconidae</taxon>
        <taxon>Opiinae</taxon>
        <taxon>Fopius</taxon>
    </lineage>
</organism>
<protein>
    <submittedName>
        <fullName evidence="3">F-box only protein 21-like</fullName>
    </submittedName>
</protein>
<reference evidence="3" key="1">
    <citation type="submission" date="2025-08" db="UniProtKB">
        <authorList>
            <consortium name="RefSeq"/>
        </authorList>
    </citation>
    <scope>IDENTIFICATION</scope>
    <source>
        <strain evidence="3">USDA-PBARC FA_bdor</strain>
        <tissue evidence="3">Whole organism</tissue>
    </source>
</reference>
<dbReference type="Gene3D" id="1.20.1280.50">
    <property type="match status" value="1"/>
</dbReference>
<dbReference type="Gene3D" id="2.30.30.390">
    <property type="entry name" value="Hemimethylated DNA-binding domain"/>
    <property type="match status" value="1"/>
</dbReference>
<dbReference type="InterPro" id="IPR036623">
    <property type="entry name" value="Hemimethylated_DNA-bd_sf"/>
</dbReference>
<accession>A0A9R1TUI3</accession>
<keyword evidence="2" id="KW-1185">Reference proteome</keyword>
<dbReference type="Pfam" id="PF08755">
    <property type="entry name" value="YccV-like"/>
    <property type="match status" value="1"/>
</dbReference>
<dbReference type="PANTHER" id="PTHR31350">
    <property type="entry name" value="SI:DKEY-261L7.2"/>
    <property type="match status" value="1"/>
</dbReference>
<dbReference type="SUPFAM" id="SSF141255">
    <property type="entry name" value="YccV-like"/>
    <property type="match status" value="1"/>
</dbReference>
<dbReference type="GeneID" id="105262951"/>
<dbReference type="InterPro" id="IPR036047">
    <property type="entry name" value="F-box-like_dom_sf"/>
</dbReference>
<proteinExistence type="predicted"/>
<dbReference type="NCBIfam" id="TIGR02097">
    <property type="entry name" value="yccV"/>
    <property type="match status" value="1"/>
</dbReference>
<dbReference type="OrthoDB" id="28868at2759"/>
<sequence>MAVDVLISFLPCEVIEYILESDNIKIKDVMNFAMTCKHVYRSVTNSNKLWRTKFLQRWPNLREIYEKMDKDEYKVSDWMEEFHSSLESRKKLMEELSEMSANHYKKQEISHSGLKNFLPLFRSELGAHPMAYHFLIDELIQLVERPVLECNLTHKHYAYKVIRYLRQCFLADEWSKFLNLPVEYQTLEKGAVLVSQWSQPERRVSYKYVASMLDNIADYTKQLIKEKYPSHPILSQSPETLSEWREKNISDNQWSSGDTRQVMTALCEVMFDRMMFHGNSEMYYSSENSFVDRVLENRRGIPITLAIVFESAARRLGVRCEAVSFPAHFLLRWKEKYNVPESEECESFYIDVFNGGQFLTKNSCPRIGGVSKCPIEKYNVHNGATAVEVVQRMANNLEVAGRQRTHLNGRAARLRSALELLHLVRPYDTSTILHLARFYILHQMDLMELVQVLNDIQKNLELTSRGQATHILQMLHDYEKHMKVIPEEDLSPKIRTPEVKYAIGMIMKHRTYEYSCVITGWDKKCEASPEWMNEMGIDELNDGANQPFYYLFVDDGSSRYAAQENLIVAPSPRWVNHDEVGRYFYKFCVAYYLPNEEKEREYPDDGKVRDELLGIQQ</sequence>
<dbReference type="SUPFAM" id="SSF81383">
    <property type="entry name" value="F-box domain"/>
    <property type="match status" value="1"/>
</dbReference>
<feature type="domain" description="Hemimethylated DNA-binding" evidence="1">
    <location>
        <begin position="498"/>
        <end position="595"/>
    </location>
</feature>
<dbReference type="KEGG" id="fas:105262951"/>
<dbReference type="Pfam" id="PF13369">
    <property type="entry name" value="Transglut_core2"/>
    <property type="match status" value="1"/>
</dbReference>
<dbReference type="PANTHER" id="PTHR31350:SF21">
    <property type="entry name" value="F-BOX ONLY PROTEIN 21"/>
    <property type="match status" value="1"/>
</dbReference>
<dbReference type="Proteomes" id="UP000694866">
    <property type="component" value="Unplaced"/>
</dbReference>
<evidence type="ECO:0000313" key="3">
    <source>
        <dbReference type="RefSeq" id="XP_011297164.1"/>
    </source>
</evidence>
<gene>
    <name evidence="3" type="primary">LOC105262951</name>
</gene>
<evidence type="ECO:0000313" key="2">
    <source>
        <dbReference type="Proteomes" id="UP000694866"/>
    </source>
</evidence>
<dbReference type="InterPro" id="IPR011722">
    <property type="entry name" value="Hemimethylated_DNA-bd_dom"/>
</dbReference>